<reference evidence="3" key="1">
    <citation type="submission" date="2023-08" db="EMBL/GenBank/DDBJ databases">
        <authorList>
            <person name="Chen Y."/>
            <person name="Shah S."/>
            <person name="Dougan E. K."/>
            <person name="Thang M."/>
            <person name="Chan C."/>
        </authorList>
    </citation>
    <scope>NUCLEOTIDE SEQUENCE</scope>
</reference>
<feature type="coiled-coil region" evidence="1">
    <location>
        <begin position="289"/>
        <end position="316"/>
    </location>
</feature>
<evidence type="ECO:0000313" key="3">
    <source>
        <dbReference type="EMBL" id="CAJ1384049.1"/>
    </source>
</evidence>
<gene>
    <name evidence="3" type="ORF">EVOR1521_LOCUS10986</name>
</gene>
<dbReference type="AlphaFoldDB" id="A0AA36ID66"/>
<dbReference type="Gene3D" id="1.20.5.1230">
    <property type="entry name" value="Apolipoprotein A-I"/>
    <property type="match status" value="1"/>
</dbReference>
<evidence type="ECO:0000256" key="2">
    <source>
        <dbReference type="SAM" id="MobiDB-lite"/>
    </source>
</evidence>
<keyword evidence="4" id="KW-1185">Reference proteome</keyword>
<sequence length="773" mass="86060">MLANQNLLIVTMEACHKHTSTVLGLVNKVCNKMSLGDVAAECEQVRLILQDTDSMFATLKDAATGDLSQVLADVKKYASDVVEAESRELQTGLQKRSEVSEHGLNERFKALEARVLSDLAGSGPAAEGEGRKAGESHLMKKVTNRMSDFEAQVSAQIQALSQDVEKKVSFLGSQRTVGEGAPGLDSLSHDLDVVKYDLGEMKDLLKSAQGDTSHVKRIVLACERDMEDFTAAMDAVNVDLDEMRARVDSTHSIITSRQRVEATVTAEISTMRLDMGDMQEALKAHDAWMEDVSQSLQECHERCQQLSEDIMEHAQQTQAKLDAKTDITSWNDMNDDIDASVKTVRDMASALRLEVDSRRRKVDEALGGLREDVKRLDDKVDSHVANIQTSAQDSMQAVNQRLEERMQHCRDLEATLNRHADAHANMHAKVDNHKEELESRISYVETTLMKQDEDLHKEVNDRIDGVERHHSNISKETAKRLNALDLRIAGLQGASGESKRDIGKLRDEVNSLTVKSAAHDVDIGKTSDDLRKVERQRLEDNQRHKQDVDGIYEELDQKVYEKNFQSLEDNVTKLTRGTVKLCQVVGVFPGARMNDGTEEELDVDVDLLNWEDCAQNLVARVEKTWRQMSSQKYRSILDLVSKKADHSVLRLLQISQQHIESQLDRVRHERELWKEVVDKRSQQPLQLALTLKDPHTGQPLPPPQGYSLPSGLGPPGGMPMTPRSMPAMPCPGMEPIAPSGSFVPEPGSMKASPLAKRIARPAGATLGCPRDPP</sequence>
<dbReference type="EMBL" id="CAUJNA010001074">
    <property type="protein sequence ID" value="CAJ1384049.1"/>
    <property type="molecule type" value="Genomic_DNA"/>
</dbReference>
<evidence type="ECO:0000313" key="4">
    <source>
        <dbReference type="Proteomes" id="UP001178507"/>
    </source>
</evidence>
<feature type="non-terminal residue" evidence="3">
    <location>
        <position position="1"/>
    </location>
</feature>
<protein>
    <submittedName>
        <fullName evidence="3">Uncharacterized protein</fullName>
    </submittedName>
</protein>
<evidence type="ECO:0000256" key="1">
    <source>
        <dbReference type="SAM" id="Coils"/>
    </source>
</evidence>
<comment type="caution">
    <text evidence="3">The sequence shown here is derived from an EMBL/GenBank/DDBJ whole genome shotgun (WGS) entry which is preliminary data.</text>
</comment>
<dbReference type="Proteomes" id="UP001178507">
    <property type="component" value="Unassembled WGS sequence"/>
</dbReference>
<feature type="region of interest" description="Disordered" evidence="2">
    <location>
        <begin position="692"/>
        <end position="754"/>
    </location>
</feature>
<accession>A0AA36ID66</accession>
<keyword evidence="1" id="KW-0175">Coiled coil</keyword>
<organism evidence="3 4">
    <name type="scientific">Effrenium voratum</name>
    <dbReference type="NCBI Taxonomy" id="2562239"/>
    <lineage>
        <taxon>Eukaryota</taxon>
        <taxon>Sar</taxon>
        <taxon>Alveolata</taxon>
        <taxon>Dinophyceae</taxon>
        <taxon>Suessiales</taxon>
        <taxon>Symbiodiniaceae</taxon>
        <taxon>Effrenium</taxon>
    </lineage>
</organism>
<proteinExistence type="predicted"/>
<name>A0AA36ID66_9DINO</name>